<keyword evidence="4" id="KW-1185">Reference proteome</keyword>
<dbReference type="Proteomes" id="UP000198556">
    <property type="component" value="Unassembled WGS sequence"/>
</dbReference>
<dbReference type="EMBL" id="FOGF01000036">
    <property type="protein sequence ID" value="SER32163.1"/>
    <property type="molecule type" value="Genomic_DNA"/>
</dbReference>
<feature type="signal peptide" evidence="2">
    <location>
        <begin position="1"/>
        <end position="18"/>
    </location>
</feature>
<keyword evidence="3" id="KW-0121">Carboxypeptidase</keyword>
<evidence type="ECO:0000256" key="2">
    <source>
        <dbReference type="SAM" id="SignalP"/>
    </source>
</evidence>
<dbReference type="Gene3D" id="2.10.270.10">
    <property type="entry name" value="Cholin Binding"/>
    <property type="match status" value="2"/>
</dbReference>
<name>A0A1H9N9T6_9LACT</name>
<feature type="chain" id="PRO_5039683486" evidence="2">
    <location>
        <begin position="19"/>
        <end position="1157"/>
    </location>
</feature>
<dbReference type="OrthoDB" id="9758209at2"/>
<evidence type="ECO:0000313" key="4">
    <source>
        <dbReference type="Proteomes" id="UP000198556"/>
    </source>
</evidence>
<dbReference type="SUPFAM" id="SSF69360">
    <property type="entry name" value="Cell wall binding repeat"/>
    <property type="match status" value="1"/>
</dbReference>
<accession>A0A1H9N9T6</accession>
<keyword evidence="3" id="KW-0645">Protease</keyword>
<dbReference type="Gene3D" id="3.40.630.10">
    <property type="entry name" value="Zn peptidases"/>
    <property type="match status" value="1"/>
</dbReference>
<protein>
    <submittedName>
        <fullName evidence="3">Zinc carboxypeptidase</fullName>
    </submittedName>
</protein>
<reference evidence="3 4" key="1">
    <citation type="submission" date="2016-10" db="EMBL/GenBank/DDBJ databases">
        <authorList>
            <person name="de Groot N.N."/>
        </authorList>
    </citation>
    <scope>NUCLEOTIDE SEQUENCE [LARGE SCALE GENOMIC DNA]</scope>
    <source>
        <strain evidence="3 4">DSM 15827</strain>
    </source>
</reference>
<keyword evidence="3" id="KW-0378">Hydrolase</keyword>
<dbReference type="GO" id="GO:0004180">
    <property type="term" value="F:carboxypeptidase activity"/>
    <property type="evidence" value="ECO:0007669"/>
    <property type="project" value="UniProtKB-KW"/>
</dbReference>
<dbReference type="InterPro" id="IPR018337">
    <property type="entry name" value="Cell_wall/Cho-bd_repeat"/>
</dbReference>
<gene>
    <name evidence="3" type="ORF">SAMN05421767_13615</name>
</gene>
<dbReference type="Pfam" id="PF19085">
    <property type="entry name" value="Choline_bind_2"/>
    <property type="match status" value="1"/>
</dbReference>
<dbReference type="STRING" id="137733.SAMN05421767_13615"/>
<keyword evidence="1" id="KW-0677">Repeat</keyword>
<evidence type="ECO:0000313" key="3">
    <source>
        <dbReference type="EMBL" id="SER32163.1"/>
    </source>
</evidence>
<organism evidence="3 4">
    <name type="scientific">Granulicatella balaenopterae</name>
    <dbReference type="NCBI Taxonomy" id="137733"/>
    <lineage>
        <taxon>Bacteria</taxon>
        <taxon>Bacillati</taxon>
        <taxon>Bacillota</taxon>
        <taxon>Bacilli</taxon>
        <taxon>Lactobacillales</taxon>
        <taxon>Carnobacteriaceae</taxon>
        <taxon>Granulicatella</taxon>
    </lineage>
</organism>
<evidence type="ECO:0000256" key="1">
    <source>
        <dbReference type="ARBA" id="ARBA00022737"/>
    </source>
</evidence>
<keyword evidence="2" id="KW-0732">Signal</keyword>
<dbReference type="AlphaFoldDB" id="A0A1H9N9T6"/>
<dbReference type="SUPFAM" id="SSF53187">
    <property type="entry name" value="Zn-dependent exopeptidases"/>
    <property type="match status" value="1"/>
</dbReference>
<sequence length="1157" mass="131689">MKKSLLLSMSATVLLSIAAVNTPLISAEEVSTTATTSQANKIEYPLTTQYMTDDASYSQDVPIDVETAKSLVWTVSGETLEGEVKAEKPIAEYKTWLLEKGGGFNGDQWITVLEPQAAKSSGGTKTTITIDVKKLFDSKLDERTKVGNIRRTYRHWIGTYTIKGTSPDGSVVVTKKIDLRPYLGFRTYDERIKEINETTANVHDGRYATLKTIGTSAQGREIVSGIVAKDEADLDKYLNETEPMMLSNPQELLRLITEEKKDDFKLPIYIHNTHADEQPGIDIITELYRKFATEEEFNFDTYVDDSFREKEDAETTSVHLNVDDLLDRFIFIFTFTENPDGDYLNFRSLANGMDPNRDAGYQTNPETRAAVQLINQWNPLSLIDIHGFVKQFLIEPATPPHDPNFEYDILAKEAVDHAQHMGRAGVYNTKYSNYIIPKLDWGDGWDDAFSGYTGVYALYHGILGHTMEIPEMNNEAYNAGIYATLASVSYVNDNRLDLLKKRLEFYTRGIEKAEVKAAEDQLVGPNGEIVGRRNKVDGKFFPDYYVISMEPSKEYDVTEAFNMIEYFARNGVIVKELTADEGDFKKGDLVIDMAQAKRGYANHVLYKGSDESDWGAMYAEVVMNFPAMRGFKATPVYNKEIAADKIGEVTHKVAPQLAIEDSELYTVTNNSIFVIQGINELLADGKKISFTNDGFVMDKDTLNLLKAKTSVYAEPKTDGPAATMQQIDSDIKIYCPWNNEGWVGASLPTDAYNALKQVGFTMVDTPEEANLIVLDNYHFDQSVFGDKPVIVLGGSAMEQLESLDILPGFDAESTDASYEGLLNVFVNTDYTVSSGYDADDLFYSNSGSWIASTPTGFHSVMTVKNDDFYNAGWWPKHQEVAGKTVAIDGVYKNSPVFIYAGNPTNKLHTHYFYRWLTNAIYRGTNMEGEIVPTPEPEKPVAKNGWEGDYYYKDGTKLTSQWLFDTNYQKWYYLTADGTYARNEWVGSYYLKQYGDMADNEWIYDDNYHNWFFINEGGKYAHDTWKGVYYLKQWGEMAKSEWAYSPETGWHFFNPDGTYVQNQWVGAYYLKDWGYMAQNEWIYDNKYQNWFKVGEDGHYLHDTWVGEYYLKANGEMAKNEWIYDKQYKGWYYLKANGKYARNEKIAGYQLDAYGKWAN</sequence>
<proteinExistence type="predicted"/>
<dbReference type="RefSeq" id="WP_089747443.1">
    <property type="nucleotide sequence ID" value="NZ_FOGF01000036.1"/>
</dbReference>